<proteinExistence type="inferred from homology"/>
<dbReference type="Gene3D" id="3.10.310.10">
    <property type="entry name" value="Diaminopimelate Epimerase, Chain A, domain 1"/>
    <property type="match status" value="2"/>
</dbReference>
<comment type="similarity">
    <text evidence="1">Belongs to the proline racemase family.</text>
</comment>
<evidence type="ECO:0000313" key="2">
    <source>
        <dbReference type="EMBL" id="KAF0251860.1"/>
    </source>
</evidence>
<dbReference type="InterPro" id="IPR008794">
    <property type="entry name" value="Pro_racemase_fam"/>
</dbReference>
<reference evidence="2 3" key="1">
    <citation type="submission" date="2019-12" db="EMBL/GenBank/DDBJ databases">
        <authorList>
            <person name="Woiski C."/>
        </authorList>
    </citation>
    <scope>NUCLEOTIDE SEQUENCE [LARGE SCALE GENOMIC DNA]</scope>
    <source>
        <strain evidence="2 3">BOE100</strain>
    </source>
</reference>
<accession>A0A7V8EBN2</accession>
<dbReference type="EMBL" id="WOWR01000051">
    <property type="protein sequence ID" value="KAF0251860.1"/>
    <property type="molecule type" value="Genomic_DNA"/>
</dbReference>
<dbReference type="AlphaFoldDB" id="A0A7V8EBN2"/>
<name>A0A7V8EBN2_PSEPU</name>
<evidence type="ECO:0000313" key="3">
    <source>
        <dbReference type="Proteomes" id="UP000442695"/>
    </source>
</evidence>
<sequence>MMCWFMSSAIWCCSSAAEDFSPQRFVDQEVRSSHAEERCLALVDPAGLPLPDLSNLGMTLERINALAIALVNARGQHGLRLAVREGLSRALQEDTFVHESIIGSFFDCRVESAAKVGSHAAIMPSVAGWARVMGHNTILVDDRDPLAHGFQLM</sequence>
<dbReference type="GO" id="GO:0047580">
    <property type="term" value="F:4-hydroxyproline epimerase activity"/>
    <property type="evidence" value="ECO:0007669"/>
    <property type="project" value="UniProtKB-ARBA"/>
</dbReference>
<evidence type="ECO:0008006" key="4">
    <source>
        <dbReference type="Google" id="ProtNLM"/>
    </source>
</evidence>
<dbReference type="Pfam" id="PF05544">
    <property type="entry name" value="Pro_racemase"/>
    <property type="match status" value="1"/>
</dbReference>
<evidence type="ECO:0000256" key="1">
    <source>
        <dbReference type="ARBA" id="ARBA00007529"/>
    </source>
</evidence>
<dbReference type="SUPFAM" id="SSF54506">
    <property type="entry name" value="Diaminopimelate epimerase-like"/>
    <property type="match status" value="1"/>
</dbReference>
<organism evidence="2 3">
    <name type="scientific">Pseudomonas putida</name>
    <name type="common">Arthrobacter siderocapsulatus</name>
    <dbReference type="NCBI Taxonomy" id="303"/>
    <lineage>
        <taxon>Bacteria</taxon>
        <taxon>Pseudomonadati</taxon>
        <taxon>Pseudomonadota</taxon>
        <taxon>Gammaproteobacteria</taxon>
        <taxon>Pseudomonadales</taxon>
        <taxon>Pseudomonadaceae</taxon>
        <taxon>Pseudomonas</taxon>
    </lineage>
</organism>
<dbReference type="Proteomes" id="UP000442695">
    <property type="component" value="Unassembled WGS sequence"/>
</dbReference>
<comment type="caution">
    <text evidence="2">The sequence shown here is derived from an EMBL/GenBank/DDBJ whole genome shotgun (WGS) entry which is preliminary data.</text>
</comment>
<gene>
    <name evidence="2" type="ORF">GN299_26550</name>
</gene>
<protein>
    <recommendedName>
        <fullName evidence="4">Proline racemase</fullName>
    </recommendedName>
</protein>